<sequence>MNRIQVYEAFDQQAGHLIYMARFLGPHAVEMRAGFNTDTLPTAFFPPMQPEEVVKQLQALNPGVEVFYGSTSQFHV</sequence>
<name>A0A0F9FST3_9ZZZZ</name>
<gene>
    <name evidence="1" type="ORF">LCGC14_2205310</name>
</gene>
<proteinExistence type="predicted"/>
<dbReference type="AlphaFoldDB" id="A0A0F9FST3"/>
<protein>
    <submittedName>
        <fullName evidence="1">Uncharacterized protein</fullName>
    </submittedName>
</protein>
<comment type="caution">
    <text evidence="1">The sequence shown here is derived from an EMBL/GenBank/DDBJ whole genome shotgun (WGS) entry which is preliminary data.</text>
</comment>
<organism evidence="1">
    <name type="scientific">marine sediment metagenome</name>
    <dbReference type="NCBI Taxonomy" id="412755"/>
    <lineage>
        <taxon>unclassified sequences</taxon>
        <taxon>metagenomes</taxon>
        <taxon>ecological metagenomes</taxon>
    </lineage>
</organism>
<dbReference type="EMBL" id="LAZR01029145">
    <property type="protein sequence ID" value="KKL60435.1"/>
    <property type="molecule type" value="Genomic_DNA"/>
</dbReference>
<evidence type="ECO:0000313" key="1">
    <source>
        <dbReference type="EMBL" id="KKL60435.1"/>
    </source>
</evidence>
<reference evidence="1" key="1">
    <citation type="journal article" date="2015" name="Nature">
        <title>Complex archaea that bridge the gap between prokaryotes and eukaryotes.</title>
        <authorList>
            <person name="Spang A."/>
            <person name="Saw J.H."/>
            <person name="Jorgensen S.L."/>
            <person name="Zaremba-Niedzwiedzka K."/>
            <person name="Martijn J."/>
            <person name="Lind A.E."/>
            <person name="van Eijk R."/>
            <person name="Schleper C."/>
            <person name="Guy L."/>
            <person name="Ettema T.J."/>
        </authorList>
    </citation>
    <scope>NUCLEOTIDE SEQUENCE</scope>
</reference>
<accession>A0A0F9FST3</accession>